<proteinExistence type="predicted"/>
<dbReference type="Proteomes" id="UP000070186">
    <property type="component" value="Unassembled WGS sequence"/>
</dbReference>
<sequence length="124" mass="13712">MQRDPGLPTCLCVQKILLKFTTSCGETCGAYSATPMIFVSGLRTDRLPGGMHNGRHYLISGLVSKQGPRMRRYGKNYALRHLRSFGARLISVESFLRAILRNSALTVSQLFAHTSGILRLLACL</sequence>
<name>A0A133XGB7_9RHOO</name>
<accession>A0A133XGB7</accession>
<keyword evidence="2" id="KW-1185">Reference proteome</keyword>
<organism evidence="1 2">
    <name type="scientific">Dechloromonas denitrificans</name>
    <dbReference type="NCBI Taxonomy" id="281362"/>
    <lineage>
        <taxon>Bacteria</taxon>
        <taxon>Pseudomonadati</taxon>
        <taxon>Pseudomonadota</taxon>
        <taxon>Betaproteobacteria</taxon>
        <taxon>Rhodocyclales</taxon>
        <taxon>Azonexaceae</taxon>
        <taxon>Dechloromonas</taxon>
    </lineage>
</organism>
<evidence type="ECO:0000313" key="1">
    <source>
        <dbReference type="EMBL" id="KXB29956.1"/>
    </source>
</evidence>
<dbReference type="AlphaFoldDB" id="A0A133XGB7"/>
<evidence type="ECO:0000313" key="2">
    <source>
        <dbReference type="Proteomes" id="UP000070186"/>
    </source>
</evidence>
<reference evidence="1 2" key="1">
    <citation type="submission" date="2015-12" db="EMBL/GenBank/DDBJ databases">
        <title>Nitrous oxide reduction kinetics distinguish bacteria harboring typical versus atypical NosZ.</title>
        <authorList>
            <person name="Yoon S."/>
            <person name="Nissen S."/>
            <person name="Park D."/>
            <person name="Sanford R.A."/>
            <person name="Loeffler F.E."/>
        </authorList>
    </citation>
    <scope>NUCLEOTIDE SEQUENCE [LARGE SCALE GENOMIC DNA]</scope>
    <source>
        <strain evidence="1 2">ATCC BAA-841</strain>
    </source>
</reference>
<dbReference type="EMBL" id="LODL01000021">
    <property type="protein sequence ID" value="KXB29956.1"/>
    <property type="molecule type" value="Genomic_DNA"/>
</dbReference>
<gene>
    <name evidence="1" type="ORF">AT959_11185</name>
</gene>
<protein>
    <submittedName>
        <fullName evidence="1">Uncharacterized protein</fullName>
    </submittedName>
</protein>
<comment type="caution">
    <text evidence="1">The sequence shown here is derived from an EMBL/GenBank/DDBJ whole genome shotgun (WGS) entry which is preliminary data.</text>
</comment>